<feature type="compositionally biased region" description="Polar residues" evidence="9">
    <location>
        <begin position="409"/>
        <end position="452"/>
    </location>
</feature>
<organism evidence="11 12">
    <name type="scientific">Arabidopsis thaliana x Arabidopsis arenosa</name>
    <dbReference type="NCBI Taxonomy" id="1240361"/>
    <lineage>
        <taxon>Eukaryota</taxon>
        <taxon>Viridiplantae</taxon>
        <taxon>Streptophyta</taxon>
        <taxon>Embryophyta</taxon>
        <taxon>Tracheophyta</taxon>
        <taxon>Spermatophyta</taxon>
        <taxon>Magnoliopsida</taxon>
        <taxon>eudicotyledons</taxon>
        <taxon>Gunneridae</taxon>
        <taxon>Pentapetalae</taxon>
        <taxon>rosids</taxon>
        <taxon>malvids</taxon>
        <taxon>Brassicales</taxon>
        <taxon>Brassicaceae</taxon>
        <taxon>Camelineae</taxon>
        <taxon>Arabidopsis</taxon>
    </lineage>
</organism>
<dbReference type="SMART" id="SM00184">
    <property type="entry name" value="RING"/>
    <property type="match status" value="1"/>
</dbReference>
<dbReference type="Pfam" id="PF14369">
    <property type="entry name" value="Zn_ribbon_19"/>
    <property type="match status" value="1"/>
</dbReference>
<dbReference type="GO" id="GO:0004523">
    <property type="term" value="F:RNA-DNA hybrid ribonuclease activity"/>
    <property type="evidence" value="ECO:0007669"/>
    <property type="project" value="InterPro"/>
</dbReference>
<sequence length="1209" mass="136415">MSLSRPITRTDGAPNGAFRTFGLYWCYHCNRMVRIASSNPSEIACPRCLRQFVVEIETRRPPFTLNHAAPPFDASPEARLLEALSLMFEPAIIGGFGADPFLRARSRNILEPESRPRPQHRRRHSLDNVNNGGLPLPRRTYVIFRPNNRIRELGNVIPPPNQAPPWHVNSNDFFTGASGLEQLIEQLTQDDRPGPLPASEPTIEALPSVKITPQHLTNDMTQCIVCMEEFIVGGDATELPCKHIYHKDCIFPWLRLHNSCPICRSDLPPVNTVADSRERRNPTRQDIPERRRPRWIQLGNIWPFRARYQRVSPEETTNQNPRETLADQQVLSDAITSLNQATASLTAQIGTLADANTTFGEMLNSIEQTLTSVQTSQTNLSNAQNVVSSRLDNLSSARTTTYQRRLFQTPAQTRTGSTQTPPAGRPASTSNQATVGDGSNPTGDENPQNQENPAIDEGLLMEDPDVILSDDFVKVRQELDEMKSKFHQATSSAPEIDRVIEETRRTPFTSRISNLRIKDSRKVKLPTYDGKGDPKNHLAAFQIVAGRIDLEPGEEDAGFCKLFSENLSGPALLWFTQLEPETIDSFKELSSAFLKQYSMFMEKATSDTDLWNLTQGQNEPLRKYIAKFKEVIAKIPGVSHAAALSALRNGLWHESRFREEIIVNRPSTIQDALFRATNWMEAEEEKLSLAKKHRPANWSLQIQLKSSNQKTKNEVLTSHPLRSILHGPSQSGRLEKWAIELNGSSSKQGSGIGIRLETPTKEIIEQSFRLMFPASNNEAEYEALLAGFRLALAIGAEKIIAYCDSQLVVNQFAGDYEARAPRMEAYLSAVKKLARKFKEFELVRIPRGENTSADALAALASTSDPELKRVIPVECISSRSISVEETENDNILEAEHIETPKLGSGNENSSLVVTRSRVKSQDDELTPPLELPKRKPRRKLKDQEVPIKEPAQTEQTPPGEEEVQEAIEDPDIPSEPEPRKFILKDNTSASDWGADWRVPIKNFILNGELPSNKWQARKLRIISAKYCIIKESLYKRGVSDPYLLCGWYDELQPVLWAYRTTPRRATGETPFTLVYGMEAVVPAELNAPGLRRSEAPLNEESNSKLLEDVLDTIDERRDQSLIRLQNYQQLTARYYNSKLKNRPLNVGDFVLRQVFDNTKEEGAGKLGINWEGPYQITEKIRNGVYRLQDLEGNPVQRPWNIINLKKFYC</sequence>
<protein>
    <recommendedName>
        <fullName evidence="2">RING-type E3 ubiquitin transferase</fullName>
        <ecNumber evidence="2">2.3.2.27</ecNumber>
    </recommendedName>
</protein>
<evidence type="ECO:0000256" key="4">
    <source>
        <dbReference type="ARBA" id="ARBA00022723"/>
    </source>
</evidence>
<evidence type="ECO:0000256" key="8">
    <source>
        <dbReference type="PROSITE-ProRule" id="PRU00175"/>
    </source>
</evidence>
<dbReference type="AlphaFoldDB" id="A0A8T2C8G8"/>
<dbReference type="PANTHER" id="PTHR48475:SF2">
    <property type="entry name" value="RIBONUCLEASE H"/>
    <property type="match status" value="1"/>
</dbReference>
<dbReference type="Pfam" id="PF03732">
    <property type="entry name" value="Retrotrans_gag"/>
    <property type="match status" value="1"/>
</dbReference>
<dbReference type="Pfam" id="PF13639">
    <property type="entry name" value="zf-RING_2"/>
    <property type="match status" value="1"/>
</dbReference>
<dbReference type="EC" id="2.3.2.27" evidence="2"/>
<evidence type="ECO:0000256" key="1">
    <source>
        <dbReference type="ARBA" id="ARBA00000900"/>
    </source>
</evidence>
<dbReference type="InterPro" id="IPR005162">
    <property type="entry name" value="Retrotrans_gag_dom"/>
</dbReference>
<keyword evidence="4" id="KW-0479">Metal-binding</keyword>
<evidence type="ECO:0000256" key="7">
    <source>
        <dbReference type="ARBA" id="ARBA00022833"/>
    </source>
</evidence>
<dbReference type="InterPro" id="IPR039525">
    <property type="entry name" value="RNF126-like_zinc-ribbon"/>
</dbReference>
<keyword evidence="6" id="KW-0833">Ubl conjugation pathway</keyword>
<feature type="compositionally biased region" description="Acidic residues" evidence="9">
    <location>
        <begin position="959"/>
        <end position="974"/>
    </location>
</feature>
<dbReference type="Proteomes" id="UP000694240">
    <property type="component" value="Chromosome 6"/>
</dbReference>
<name>A0A8T2C8G8_9BRAS</name>
<comment type="caution">
    <text evidence="11">The sequence shown here is derived from an EMBL/GenBank/DDBJ whole genome shotgun (WGS) entry which is preliminary data.</text>
</comment>
<evidence type="ECO:0000256" key="2">
    <source>
        <dbReference type="ARBA" id="ARBA00012483"/>
    </source>
</evidence>
<dbReference type="Pfam" id="PF13456">
    <property type="entry name" value="RVT_3"/>
    <property type="match status" value="1"/>
</dbReference>
<dbReference type="PANTHER" id="PTHR48475">
    <property type="entry name" value="RIBONUCLEASE H"/>
    <property type="match status" value="1"/>
</dbReference>
<proteinExistence type="predicted"/>
<evidence type="ECO:0000256" key="6">
    <source>
        <dbReference type="ARBA" id="ARBA00022786"/>
    </source>
</evidence>
<dbReference type="GO" id="GO:0003676">
    <property type="term" value="F:nucleic acid binding"/>
    <property type="evidence" value="ECO:0007669"/>
    <property type="project" value="InterPro"/>
</dbReference>
<dbReference type="GO" id="GO:0008270">
    <property type="term" value="F:zinc ion binding"/>
    <property type="evidence" value="ECO:0007669"/>
    <property type="project" value="UniProtKB-KW"/>
</dbReference>
<dbReference type="InterPro" id="IPR001841">
    <property type="entry name" value="Znf_RING"/>
</dbReference>
<feature type="region of interest" description="Disordered" evidence="9">
    <location>
        <begin position="110"/>
        <end position="131"/>
    </location>
</feature>
<evidence type="ECO:0000256" key="9">
    <source>
        <dbReference type="SAM" id="MobiDB-lite"/>
    </source>
</evidence>
<evidence type="ECO:0000256" key="3">
    <source>
        <dbReference type="ARBA" id="ARBA00022679"/>
    </source>
</evidence>
<accession>A0A8T2C8G8</accession>
<feature type="region of interest" description="Disordered" evidence="9">
    <location>
        <begin position="403"/>
        <end position="453"/>
    </location>
</feature>
<keyword evidence="12" id="KW-1185">Reference proteome</keyword>
<comment type="catalytic activity">
    <reaction evidence="1">
        <text>S-ubiquitinyl-[E2 ubiquitin-conjugating enzyme]-L-cysteine + [acceptor protein]-L-lysine = [E2 ubiquitin-conjugating enzyme]-L-cysteine + N(6)-ubiquitinyl-[acceptor protein]-L-lysine.</text>
        <dbReference type="EC" id="2.3.2.27"/>
    </reaction>
</comment>
<dbReference type="FunFam" id="3.30.40.10:FF:000022">
    <property type="entry name" value="E3 ubiquitin-protein ligase RING1-like"/>
    <property type="match status" value="1"/>
</dbReference>
<keyword evidence="5 8" id="KW-0863">Zinc-finger</keyword>
<keyword evidence="3" id="KW-0808">Transferase</keyword>
<dbReference type="PROSITE" id="PS50089">
    <property type="entry name" value="ZF_RING_2"/>
    <property type="match status" value="1"/>
</dbReference>
<evidence type="ECO:0000313" key="11">
    <source>
        <dbReference type="EMBL" id="KAG7594073.1"/>
    </source>
</evidence>
<evidence type="ECO:0000256" key="5">
    <source>
        <dbReference type="ARBA" id="ARBA00022771"/>
    </source>
</evidence>
<feature type="domain" description="RING-type" evidence="10">
    <location>
        <begin position="223"/>
        <end position="264"/>
    </location>
</feature>
<feature type="region of interest" description="Disordered" evidence="9">
    <location>
        <begin position="894"/>
        <end position="979"/>
    </location>
</feature>
<dbReference type="CDD" id="cd09279">
    <property type="entry name" value="RNase_HI_like"/>
    <property type="match status" value="1"/>
</dbReference>
<reference evidence="11 12" key="1">
    <citation type="submission" date="2020-12" db="EMBL/GenBank/DDBJ databases">
        <title>Concerted genomic and epigenomic changes stabilize Arabidopsis allopolyploids.</title>
        <authorList>
            <person name="Chen Z."/>
        </authorList>
    </citation>
    <scope>NUCLEOTIDE SEQUENCE [LARGE SCALE GENOMIC DNA]</scope>
    <source>
        <strain evidence="11">Allo738</strain>
        <tissue evidence="11">Leaf</tissue>
    </source>
</reference>
<keyword evidence="7" id="KW-0862">Zinc</keyword>
<dbReference type="CDD" id="cd16667">
    <property type="entry name" value="RING-H2_RNF126-like"/>
    <property type="match status" value="1"/>
</dbReference>
<evidence type="ECO:0000313" key="12">
    <source>
        <dbReference type="Proteomes" id="UP000694240"/>
    </source>
</evidence>
<dbReference type="InterPro" id="IPR002156">
    <property type="entry name" value="RNaseH_domain"/>
</dbReference>
<gene>
    <name evidence="11" type="ORF">ISN45_Aa01g028520</name>
</gene>
<dbReference type="GO" id="GO:0061630">
    <property type="term" value="F:ubiquitin protein ligase activity"/>
    <property type="evidence" value="ECO:0007669"/>
    <property type="project" value="UniProtKB-EC"/>
</dbReference>
<evidence type="ECO:0000259" key="10">
    <source>
        <dbReference type="PROSITE" id="PS50089"/>
    </source>
</evidence>
<dbReference type="EMBL" id="JAEFBK010000006">
    <property type="protein sequence ID" value="KAG7594073.1"/>
    <property type="molecule type" value="Genomic_DNA"/>
</dbReference>